<protein>
    <submittedName>
        <fullName evidence="2">Formylmethanofuran dehydrogenase subunit E</fullName>
        <ecNumber evidence="2">1.2.7.12</ecNumber>
    </submittedName>
</protein>
<dbReference type="InterPro" id="IPR026328">
    <property type="entry name" value="FmdE"/>
</dbReference>
<dbReference type="PANTHER" id="PTHR39418">
    <property type="entry name" value="DEHYDROGENASE-RELATED"/>
    <property type="match status" value="1"/>
</dbReference>
<dbReference type="EMBL" id="NQJD01000005">
    <property type="protein sequence ID" value="TAA75643.1"/>
    <property type="molecule type" value="Genomic_DNA"/>
</dbReference>
<accession>A0A521G3T8</accession>
<dbReference type="Gene3D" id="3.30.1330.130">
    <property type="match status" value="1"/>
</dbReference>
<dbReference type="AlphaFoldDB" id="A0A521G3T8"/>
<name>A0A521G3T8_9BACT</name>
<dbReference type="PANTHER" id="PTHR39418:SF1">
    <property type="entry name" value="DEHYDROGENASE"/>
    <property type="match status" value="1"/>
</dbReference>
<evidence type="ECO:0000259" key="1">
    <source>
        <dbReference type="Pfam" id="PF02663"/>
    </source>
</evidence>
<gene>
    <name evidence="2" type="ORF">CDV28_105101</name>
</gene>
<dbReference type="PIRSF" id="PIRSF006578">
    <property type="entry name" value="FwdE"/>
    <property type="match status" value="1"/>
</dbReference>
<comment type="caution">
    <text evidence="2">The sequence shown here is derived from an EMBL/GenBank/DDBJ whole genome shotgun (WGS) entry which is preliminary data.</text>
</comment>
<feature type="domain" description="Formylmethanofuran dehydrogenase subunit E" evidence="1">
    <location>
        <begin position="15"/>
        <end position="126"/>
    </location>
</feature>
<dbReference type="GO" id="GO:0018493">
    <property type="term" value="F:formylmethanofuran dehydrogenase activity"/>
    <property type="evidence" value="ECO:0007669"/>
    <property type="project" value="UniProtKB-EC"/>
</dbReference>
<reference evidence="2" key="1">
    <citation type="submission" date="2017-07" db="EMBL/GenBank/DDBJ databases">
        <title>The cable genome - Insights into the physiology and evolution of filamentous bacteria capable of sulfide oxidation via long distance electron transfer.</title>
        <authorList>
            <person name="Thorup C."/>
            <person name="Bjerg J.T."/>
            <person name="Schreiber L."/>
            <person name="Nielsen L.P."/>
            <person name="Kjeldsen K.U."/>
            <person name="Boesen T."/>
            <person name="Boggild A."/>
            <person name="Meysman F."/>
            <person name="Geelhoed J."/>
            <person name="Schramm A."/>
        </authorList>
    </citation>
    <scope>NUCLEOTIDE SEQUENCE [LARGE SCALE GENOMIC DNA]</scope>
    <source>
        <strain evidence="2">GS</strain>
    </source>
</reference>
<evidence type="ECO:0000313" key="2">
    <source>
        <dbReference type="EMBL" id="TAA75643.1"/>
    </source>
</evidence>
<proteinExistence type="predicted"/>
<sequence length="179" mass="20193">MSVATQNDWEQCVAFHGHECPGLAIGYRIAKAAQNKLGVSFSPDEDVVCVTENDACGLDAVQYLTGCTLGKGNLIYRDRGKQAFSFFVRSQNKKLRVVMSLKFDRDKMDREALKKQILTMPDEELFAFSEPSYDLPARARLFKSVTCEQCGETCSERNVRLHEGKQLCMDCAPDYSRGW</sequence>
<dbReference type="Proteomes" id="UP000316238">
    <property type="component" value="Unassembled WGS sequence"/>
</dbReference>
<keyword evidence="3" id="KW-1185">Reference proteome</keyword>
<organism evidence="2 3">
    <name type="scientific">Candidatus Electronema aureum</name>
    <dbReference type="NCBI Taxonomy" id="2005002"/>
    <lineage>
        <taxon>Bacteria</taxon>
        <taxon>Pseudomonadati</taxon>
        <taxon>Thermodesulfobacteriota</taxon>
        <taxon>Desulfobulbia</taxon>
        <taxon>Desulfobulbales</taxon>
        <taxon>Desulfobulbaceae</taxon>
        <taxon>Candidatus Electronema</taxon>
    </lineage>
</organism>
<dbReference type="InterPro" id="IPR003814">
    <property type="entry name" value="FmdEsu_dom"/>
</dbReference>
<keyword evidence="2" id="KW-0560">Oxidoreductase</keyword>
<dbReference type="InterPro" id="IPR053194">
    <property type="entry name" value="tRNA_methyltr_O"/>
</dbReference>
<dbReference type="EC" id="1.2.7.12" evidence="2"/>
<dbReference type="SUPFAM" id="SSF143555">
    <property type="entry name" value="FwdE-like"/>
    <property type="match status" value="1"/>
</dbReference>
<dbReference type="Pfam" id="PF02663">
    <property type="entry name" value="FmdE"/>
    <property type="match status" value="1"/>
</dbReference>
<evidence type="ECO:0000313" key="3">
    <source>
        <dbReference type="Proteomes" id="UP000316238"/>
    </source>
</evidence>